<organism evidence="9 10">
    <name type="scientific">Acanthopleuribacter pedis</name>
    <dbReference type="NCBI Taxonomy" id="442870"/>
    <lineage>
        <taxon>Bacteria</taxon>
        <taxon>Pseudomonadati</taxon>
        <taxon>Acidobacteriota</taxon>
        <taxon>Holophagae</taxon>
        <taxon>Acanthopleuribacterales</taxon>
        <taxon>Acanthopleuribacteraceae</taxon>
        <taxon>Acanthopleuribacter</taxon>
    </lineage>
</organism>
<dbReference type="PANTHER" id="PTHR43289">
    <property type="entry name" value="MITOGEN-ACTIVATED PROTEIN KINASE KINASE KINASE 20-RELATED"/>
    <property type="match status" value="1"/>
</dbReference>
<feature type="region of interest" description="Disordered" evidence="7">
    <location>
        <begin position="379"/>
        <end position="409"/>
    </location>
</feature>
<dbReference type="Pfam" id="PF00069">
    <property type="entry name" value="Pkinase"/>
    <property type="match status" value="1"/>
</dbReference>
<protein>
    <recommendedName>
        <fullName evidence="1">non-specific serine/threonine protein kinase</fullName>
        <ecNumber evidence="1">2.7.11.1</ecNumber>
    </recommendedName>
</protein>
<dbReference type="SUPFAM" id="SSF56112">
    <property type="entry name" value="Protein kinase-like (PK-like)"/>
    <property type="match status" value="1"/>
</dbReference>
<feature type="region of interest" description="Disordered" evidence="7">
    <location>
        <begin position="1"/>
        <end position="27"/>
    </location>
</feature>
<dbReference type="RefSeq" id="WP_207856255.1">
    <property type="nucleotide sequence ID" value="NZ_JAFREP010000001.1"/>
</dbReference>
<feature type="domain" description="Protein kinase" evidence="8">
    <location>
        <begin position="67"/>
        <end position="346"/>
    </location>
</feature>
<dbReference type="PROSITE" id="PS00108">
    <property type="entry name" value="PROTEIN_KINASE_ST"/>
    <property type="match status" value="1"/>
</dbReference>
<dbReference type="EMBL" id="JAFREP010000001">
    <property type="protein sequence ID" value="MBO1317019.1"/>
    <property type="molecule type" value="Genomic_DNA"/>
</dbReference>
<dbReference type="FunFam" id="1.10.510.10:FF:000021">
    <property type="entry name" value="Serine/threonine protein kinase"/>
    <property type="match status" value="1"/>
</dbReference>
<dbReference type="InterPro" id="IPR000719">
    <property type="entry name" value="Prot_kinase_dom"/>
</dbReference>
<evidence type="ECO:0000256" key="1">
    <source>
        <dbReference type="ARBA" id="ARBA00012513"/>
    </source>
</evidence>
<keyword evidence="5 9" id="KW-0418">Kinase</keyword>
<dbReference type="AlphaFoldDB" id="A0A8J7Q0I1"/>
<evidence type="ECO:0000256" key="6">
    <source>
        <dbReference type="ARBA" id="ARBA00022840"/>
    </source>
</evidence>
<evidence type="ECO:0000256" key="2">
    <source>
        <dbReference type="ARBA" id="ARBA00022527"/>
    </source>
</evidence>
<reference evidence="9" key="1">
    <citation type="submission" date="2021-03" db="EMBL/GenBank/DDBJ databases">
        <authorList>
            <person name="Wang G."/>
        </authorList>
    </citation>
    <scope>NUCLEOTIDE SEQUENCE</scope>
    <source>
        <strain evidence="9">KCTC 12899</strain>
    </source>
</reference>
<dbReference type="GO" id="GO:0004674">
    <property type="term" value="F:protein serine/threonine kinase activity"/>
    <property type="evidence" value="ECO:0007669"/>
    <property type="project" value="UniProtKB-KW"/>
</dbReference>
<name>A0A8J7Q0I1_9BACT</name>
<evidence type="ECO:0000313" key="9">
    <source>
        <dbReference type="EMBL" id="MBO1317019.1"/>
    </source>
</evidence>
<dbReference type="Proteomes" id="UP000664417">
    <property type="component" value="Unassembled WGS sequence"/>
</dbReference>
<accession>A0A8J7Q0I1</accession>
<dbReference type="EC" id="2.7.11.1" evidence="1"/>
<dbReference type="PROSITE" id="PS50011">
    <property type="entry name" value="PROTEIN_KINASE_DOM"/>
    <property type="match status" value="1"/>
</dbReference>
<dbReference type="InterPro" id="IPR008271">
    <property type="entry name" value="Ser/Thr_kinase_AS"/>
</dbReference>
<evidence type="ECO:0000313" key="10">
    <source>
        <dbReference type="Proteomes" id="UP000664417"/>
    </source>
</evidence>
<keyword evidence="2 9" id="KW-0723">Serine/threonine-protein kinase</keyword>
<dbReference type="SMART" id="SM00220">
    <property type="entry name" value="S_TKc"/>
    <property type="match status" value="1"/>
</dbReference>
<keyword evidence="10" id="KW-1185">Reference proteome</keyword>
<keyword evidence="4" id="KW-0547">Nucleotide-binding</keyword>
<gene>
    <name evidence="9" type="ORF">J3U88_01010</name>
</gene>
<proteinExistence type="predicted"/>
<dbReference type="PANTHER" id="PTHR43289:SF6">
    <property type="entry name" value="SERINE_THREONINE-PROTEIN KINASE NEKL-3"/>
    <property type="match status" value="1"/>
</dbReference>
<dbReference type="InterPro" id="IPR011009">
    <property type="entry name" value="Kinase-like_dom_sf"/>
</dbReference>
<evidence type="ECO:0000256" key="5">
    <source>
        <dbReference type="ARBA" id="ARBA00022777"/>
    </source>
</evidence>
<evidence type="ECO:0000256" key="7">
    <source>
        <dbReference type="SAM" id="MobiDB-lite"/>
    </source>
</evidence>
<comment type="caution">
    <text evidence="9">The sequence shown here is derived from an EMBL/GenBank/DDBJ whole genome shotgun (WGS) entry which is preliminary data.</text>
</comment>
<keyword evidence="3" id="KW-0808">Transferase</keyword>
<evidence type="ECO:0000256" key="3">
    <source>
        <dbReference type="ARBA" id="ARBA00022679"/>
    </source>
</evidence>
<dbReference type="Gene3D" id="3.30.200.20">
    <property type="entry name" value="Phosphorylase Kinase, domain 1"/>
    <property type="match status" value="1"/>
</dbReference>
<feature type="compositionally biased region" description="Basic and acidic residues" evidence="7">
    <location>
        <begin position="387"/>
        <end position="409"/>
    </location>
</feature>
<evidence type="ECO:0000259" key="8">
    <source>
        <dbReference type="PROSITE" id="PS50011"/>
    </source>
</evidence>
<sequence length="539" mass="60322">MVNHPEEPGSEEQTSNPDVDQTRETAMVSPTDVTQITQAGLVAASGEGDVDTEPQVIEEETESPYKYELLKPLGKGGFAWVYLVRNLDLDRKEAIKILNVDLTEDADVVNRFVKEARIAAKFLHQNIVTIYEVHKRGNWNRIKAPEKIQNRHAEPFVYFTMSFVEGRSAADLVRKNRMPQRESLSIVMDACAALDYAHGRGVVHRDIKPDNILVDRRGRGIVMDFGIAKAADQTRQTAAGTFMGTARYVSPEQAMGREIDGRSDIYSLGITLYELVTGRVPFDSDQWMTVLYQHINEPPPPPDMFFEDIDRDLRAVILKMLEKKPENRFQTAAEVLDTLRSIHGKLGGVNRQTELMDNIATRQDLKQIEEPTVVTEIPSVAGSKPPVRTEQREAQQKVEGEERPPTGIEELKPNSLIKPLAIGGTLIALVVVLAILLWPKAGPAPDPVPVPLREGNLLVSAFPKGSIVKITDEQGREVNHDQRELPQMFRLPEGKYTFVINYGGLTQEISAYVSPEMSLSKAHAEFELELDSFLLEDLQ</sequence>
<dbReference type="Gene3D" id="1.10.510.10">
    <property type="entry name" value="Transferase(Phosphotransferase) domain 1"/>
    <property type="match status" value="1"/>
</dbReference>
<keyword evidence="6" id="KW-0067">ATP-binding</keyword>
<evidence type="ECO:0000256" key="4">
    <source>
        <dbReference type="ARBA" id="ARBA00022741"/>
    </source>
</evidence>
<dbReference type="GO" id="GO:0005524">
    <property type="term" value="F:ATP binding"/>
    <property type="evidence" value="ECO:0007669"/>
    <property type="project" value="UniProtKB-KW"/>
</dbReference>
<dbReference type="CDD" id="cd14014">
    <property type="entry name" value="STKc_PknB_like"/>
    <property type="match status" value="1"/>
</dbReference>